<reference evidence="3 4" key="1">
    <citation type="submission" date="2021-08" db="EMBL/GenBank/DDBJ databases">
        <authorList>
            <person name="Zhang D."/>
            <person name="Zhang A."/>
            <person name="Wang L."/>
        </authorList>
    </citation>
    <scope>NUCLEOTIDE SEQUENCE [LARGE SCALE GENOMIC DNA]</scope>
    <source>
        <strain evidence="3 4">WL0086</strain>
    </source>
</reference>
<sequence length="544" mass="56910">MQSQRGSVLLVALILAVVLITVTARLYKTAFNELNTAHRAHLENAAFYLAESGLEEAARRIRAGEWAVDPVAGIEHQGVLEVLKPADTDLGRGNSGAQRILLTRAPNSNLYTVRSVAQATHAEGLVALRAVQATVALLEGPLTGPGYVIAVQDKMELRNAPDQGVRVASYDSSENFGAPDWDNNFGFDAALGTASAQDGAIRIQNGFVRGTIRTGGGTPQVRPAGGPAESGTLLVGPDTPPQVGFDNNRVTADFAGNFCPAVLPQVDSTWARQEGWTRKSTGSATTGKATTGGTVQTGGLIVGGTGDPHQAGQHGDPHQPGQHGNPHMTGTGTSVVVLGGLTPPDAGAGQPVYELGQPAAKTLVHFKDLSQLPQNQPLTIEGQVIVHAEQGLEWLGELRLVGDATLTLCVNEAIVLAVNCGDWPPARFVVHALGGHEVRMRDFDVFTGLIHAPQSKVTVQGGARLPRPQVRGSIAAREVATINQVDFFYDVRSGDALCDARSVIGGQAGRQAAAGLAGQHVQLRDWKQIVAAGVVADLPAGAEF</sequence>
<dbReference type="Pfam" id="PF23981">
    <property type="entry name" value="DUF7305"/>
    <property type="match status" value="1"/>
</dbReference>
<feature type="compositionally biased region" description="Low complexity" evidence="1">
    <location>
        <begin position="279"/>
        <end position="299"/>
    </location>
</feature>
<dbReference type="Proteomes" id="UP000738431">
    <property type="component" value="Chromosome"/>
</dbReference>
<organism evidence="3 4">
    <name type="scientific">Actomonas aquatica</name>
    <dbReference type="NCBI Taxonomy" id="2866162"/>
    <lineage>
        <taxon>Bacteria</taxon>
        <taxon>Pseudomonadati</taxon>
        <taxon>Verrucomicrobiota</taxon>
        <taxon>Opitutia</taxon>
        <taxon>Opitutales</taxon>
        <taxon>Opitutaceae</taxon>
        <taxon>Actomonas</taxon>
    </lineage>
</organism>
<evidence type="ECO:0000313" key="4">
    <source>
        <dbReference type="Proteomes" id="UP000738431"/>
    </source>
</evidence>
<evidence type="ECO:0000313" key="3">
    <source>
        <dbReference type="EMBL" id="WRQ85656.1"/>
    </source>
</evidence>
<gene>
    <name evidence="3" type="ORF">K1X11_012660</name>
</gene>
<proteinExistence type="predicted"/>
<feature type="region of interest" description="Disordered" evidence="1">
    <location>
        <begin position="275"/>
        <end position="331"/>
    </location>
</feature>
<keyword evidence="4" id="KW-1185">Reference proteome</keyword>
<dbReference type="RefSeq" id="WP_221032802.1">
    <property type="nucleotide sequence ID" value="NZ_CP139781.1"/>
</dbReference>
<name>A0ABZ1C2G8_9BACT</name>
<reference evidence="3 4" key="2">
    <citation type="submission" date="2023-12" db="EMBL/GenBank/DDBJ databases">
        <title>Description of an unclassified Opitutus bacterium of Verrucomicrobiota.</title>
        <authorList>
            <person name="Zhang D.-F."/>
        </authorList>
    </citation>
    <scope>NUCLEOTIDE SEQUENCE [LARGE SCALE GENOMIC DNA]</scope>
    <source>
        <strain evidence="3 4">WL0086</strain>
    </source>
</reference>
<evidence type="ECO:0000259" key="2">
    <source>
        <dbReference type="Pfam" id="PF23981"/>
    </source>
</evidence>
<dbReference type="InterPro" id="IPR055729">
    <property type="entry name" value="DUF7305"/>
</dbReference>
<protein>
    <recommendedName>
        <fullName evidence="2">DUF7305 domain-containing protein</fullName>
    </recommendedName>
</protein>
<feature type="domain" description="DUF7305" evidence="2">
    <location>
        <begin position="379"/>
        <end position="490"/>
    </location>
</feature>
<evidence type="ECO:0000256" key="1">
    <source>
        <dbReference type="SAM" id="MobiDB-lite"/>
    </source>
</evidence>
<dbReference type="EMBL" id="CP139781">
    <property type="protein sequence ID" value="WRQ85656.1"/>
    <property type="molecule type" value="Genomic_DNA"/>
</dbReference>
<accession>A0ABZ1C2G8</accession>